<comment type="caution">
    <text evidence="1">The sequence shown here is derived from an EMBL/GenBank/DDBJ whole genome shotgun (WGS) entry which is preliminary data.</text>
</comment>
<name>A0AAW6UCL5_9MOLU</name>
<organism evidence="1 2">
    <name type="scientific">Peloplasma aerotolerans</name>
    <dbReference type="NCBI Taxonomy" id="3044389"/>
    <lineage>
        <taxon>Bacteria</taxon>
        <taxon>Bacillati</taxon>
        <taxon>Mycoplasmatota</taxon>
        <taxon>Mollicutes</taxon>
        <taxon>Acholeplasmatales</taxon>
        <taxon>Acholeplasmataceae</taxon>
        <taxon>Peloplasma</taxon>
    </lineage>
</organism>
<dbReference type="Gene3D" id="3.40.1390.20">
    <property type="entry name" value="HprK N-terminal domain-like"/>
    <property type="match status" value="1"/>
</dbReference>
<dbReference type="Proteomes" id="UP001431532">
    <property type="component" value="Unassembled WGS sequence"/>
</dbReference>
<evidence type="ECO:0008006" key="3">
    <source>
        <dbReference type="Google" id="ProtNLM"/>
    </source>
</evidence>
<dbReference type="SUPFAM" id="SSF75138">
    <property type="entry name" value="HprK N-terminal domain-like"/>
    <property type="match status" value="1"/>
</dbReference>
<gene>
    <name evidence="1" type="ORF">QJ521_03955</name>
</gene>
<keyword evidence="2" id="KW-1185">Reference proteome</keyword>
<reference evidence="1" key="1">
    <citation type="submission" date="2023-05" db="EMBL/GenBank/DDBJ databases">
        <title>Mariniplasma microaerophilum sp. nov., a novel anaerobic mollicute isolated from terrestrial mud volcano, Taman Peninsula, Russia.</title>
        <authorList>
            <person name="Khomyakova M.A."/>
            <person name="Merkel A.Y."/>
            <person name="Slobodkin A.I."/>
        </authorList>
    </citation>
    <scope>NUCLEOTIDE SEQUENCE</scope>
    <source>
        <strain evidence="1">M4Ah</strain>
    </source>
</reference>
<dbReference type="RefSeq" id="WP_282839134.1">
    <property type="nucleotide sequence ID" value="NZ_JASCXW010000009.1"/>
</dbReference>
<evidence type="ECO:0000313" key="1">
    <source>
        <dbReference type="EMBL" id="MDI6452713.1"/>
    </source>
</evidence>
<sequence>MKISSILSKDFTLLTNNLNIEYEGCYATDLLSAAIKSANPNNLLVTIISHSTTIALAIMIDLKAIIISENRPISNEMIQKANDESIALIQTPMKTHEVIINLFQRGLI</sequence>
<dbReference type="InterPro" id="IPR028979">
    <property type="entry name" value="Ser_kin/Pase_Hpr-like_N_sf"/>
</dbReference>
<evidence type="ECO:0000313" key="2">
    <source>
        <dbReference type="Proteomes" id="UP001431532"/>
    </source>
</evidence>
<dbReference type="AlphaFoldDB" id="A0AAW6UCL5"/>
<protein>
    <recommendedName>
        <fullName evidence="3">DRTGG domain-containing protein</fullName>
    </recommendedName>
</protein>
<proteinExistence type="predicted"/>
<dbReference type="EMBL" id="JASCXW010000009">
    <property type="protein sequence ID" value="MDI6452713.1"/>
    <property type="molecule type" value="Genomic_DNA"/>
</dbReference>
<accession>A0AAW6UCL5</accession>